<protein>
    <submittedName>
        <fullName evidence="3">Uncharacterized protein</fullName>
    </submittedName>
</protein>
<feature type="region of interest" description="Disordered" evidence="1">
    <location>
        <begin position="322"/>
        <end position="359"/>
    </location>
</feature>
<dbReference type="Proteomes" id="UP000266188">
    <property type="component" value="Unassembled WGS sequence"/>
</dbReference>
<gene>
    <name evidence="3" type="ORF">PHISCL_00808</name>
</gene>
<feature type="compositionally biased region" description="Polar residues" evidence="1">
    <location>
        <begin position="1"/>
        <end position="11"/>
    </location>
</feature>
<accession>A0A3A2ZV05</accession>
<feature type="transmembrane region" description="Helical" evidence="2">
    <location>
        <begin position="647"/>
        <end position="666"/>
    </location>
</feature>
<feature type="compositionally biased region" description="Polar residues" evidence="1">
    <location>
        <begin position="350"/>
        <end position="359"/>
    </location>
</feature>
<keyword evidence="4" id="KW-1185">Reference proteome</keyword>
<feature type="region of interest" description="Disordered" evidence="1">
    <location>
        <begin position="373"/>
        <end position="400"/>
    </location>
</feature>
<evidence type="ECO:0000256" key="1">
    <source>
        <dbReference type="SAM" id="MobiDB-lite"/>
    </source>
</evidence>
<keyword evidence="2" id="KW-1133">Transmembrane helix</keyword>
<feature type="compositionally biased region" description="Low complexity" evidence="1">
    <location>
        <begin position="431"/>
        <end position="445"/>
    </location>
</feature>
<reference evidence="4" key="1">
    <citation type="submission" date="2017-02" db="EMBL/GenBank/DDBJ databases">
        <authorList>
            <person name="Tafer H."/>
            <person name="Lopandic K."/>
        </authorList>
    </citation>
    <scope>NUCLEOTIDE SEQUENCE [LARGE SCALE GENOMIC DNA]</scope>
    <source>
        <strain evidence="4">CBS 366.77</strain>
    </source>
</reference>
<feature type="compositionally biased region" description="Polar residues" evidence="1">
    <location>
        <begin position="373"/>
        <end position="394"/>
    </location>
</feature>
<organism evidence="3 4">
    <name type="scientific">Aspergillus sclerotialis</name>
    <dbReference type="NCBI Taxonomy" id="2070753"/>
    <lineage>
        <taxon>Eukaryota</taxon>
        <taxon>Fungi</taxon>
        <taxon>Dikarya</taxon>
        <taxon>Ascomycota</taxon>
        <taxon>Pezizomycotina</taxon>
        <taxon>Eurotiomycetes</taxon>
        <taxon>Eurotiomycetidae</taxon>
        <taxon>Eurotiales</taxon>
        <taxon>Aspergillaceae</taxon>
        <taxon>Aspergillus</taxon>
        <taxon>Aspergillus subgen. Polypaecilum</taxon>
    </lineage>
</organism>
<name>A0A3A2ZV05_9EURO</name>
<feature type="region of interest" description="Disordered" evidence="1">
    <location>
        <begin position="430"/>
        <end position="469"/>
    </location>
</feature>
<evidence type="ECO:0000313" key="3">
    <source>
        <dbReference type="EMBL" id="RJE26896.1"/>
    </source>
</evidence>
<proteinExistence type="predicted"/>
<evidence type="ECO:0000313" key="4">
    <source>
        <dbReference type="Proteomes" id="UP000266188"/>
    </source>
</evidence>
<sequence length="718" mass="80727">MSNGDGPSSYSHPALGEQVEDSKDRESTTSTTHGRESTGEGNYGSSESEGQSGSEDSSPDPNRAMQEMTSNKGDEWITTTDGEINYDPHEPPLSEQDESSTESQYFQELDRENAKLRTALAEFTEDNNWQRIKLQKQDEEIRQVRAAFRSETEKSSTLQWFVEQAEQSYQRLQEEKADQGDRLLKCLNERARLEEEIRIRDKALKDLQDGLERTEALMEQQAGMIESYQRGRQSWDDVKAHSKSEENQLLRIRLRQAQNIATAAEDMCRSIASQLAINALKLAISRDNLKDKRISEEYSSTFVLESRIEHDAQLQNSSKDKIMADEGYPSPAMAMSISSESDRGDPMEIDSNTGIESTAITYDPNAYRYQQYDDQTSESHPQQTQSETQHNEQFPNCPKAVPESLHRIQPQHLYSPQMNWEETQAQYLNASDSETSSNGESSMSTQARKRPRYNISTADTTPIGDNGDSGLPKKHTRICRFCGMVDQISAKDNLACEVSDSSPNSPKVTIMGFKESCPTHKELSEPRESISSGVQIENDQVRMSEAGVQTDCFETTSKVQTVAIDASSTSTQTDPVYIWAPENGTLQSSQRHRKSFGQEKTRSTGKLQLRRLRRASSMPNVLAASHGQPQSIQSSQLNPILQRGGEGMQGCIVGLVLLGCLLYFWYCTKADVAWINANKIPRLLLAELRNSRQHESLWMQKLNYGLATLLDVDRVTLG</sequence>
<keyword evidence="2" id="KW-0472">Membrane</keyword>
<feature type="compositionally biased region" description="Polar residues" evidence="1">
    <location>
        <begin position="67"/>
        <end position="82"/>
    </location>
</feature>
<comment type="caution">
    <text evidence="3">The sequence shown here is derived from an EMBL/GenBank/DDBJ whole genome shotgun (WGS) entry which is preliminary data.</text>
</comment>
<dbReference type="AlphaFoldDB" id="A0A3A2ZV05"/>
<feature type="region of interest" description="Disordered" evidence="1">
    <location>
        <begin position="1"/>
        <end position="104"/>
    </location>
</feature>
<feature type="compositionally biased region" description="Basic and acidic residues" evidence="1">
    <location>
        <begin position="20"/>
        <end position="38"/>
    </location>
</feature>
<evidence type="ECO:0000256" key="2">
    <source>
        <dbReference type="SAM" id="Phobius"/>
    </source>
</evidence>
<keyword evidence="2" id="KW-0812">Transmembrane</keyword>
<feature type="compositionally biased region" description="Low complexity" evidence="1">
    <location>
        <begin position="39"/>
        <end position="56"/>
    </location>
</feature>
<dbReference type="EMBL" id="MVGC01000013">
    <property type="protein sequence ID" value="RJE26896.1"/>
    <property type="molecule type" value="Genomic_DNA"/>
</dbReference>